<dbReference type="GO" id="GO:0017056">
    <property type="term" value="F:structural constituent of nuclear pore"/>
    <property type="evidence" value="ECO:0007669"/>
    <property type="project" value="TreeGrafter"/>
</dbReference>
<feature type="coiled-coil region" evidence="4">
    <location>
        <begin position="1212"/>
        <end position="1274"/>
    </location>
</feature>
<evidence type="ECO:0000259" key="7">
    <source>
        <dbReference type="Pfam" id="PF25785"/>
    </source>
</evidence>
<feature type="compositionally biased region" description="Polar residues" evidence="5">
    <location>
        <begin position="1733"/>
        <end position="1751"/>
    </location>
</feature>
<dbReference type="GO" id="GO:0071028">
    <property type="term" value="P:nuclear mRNA surveillance"/>
    <property type="evidence" value="ECO:0007669"/>
    <property type="project" value="EnsemblFungi"/>
</dbReference>
<dbReference type="GO" id="GO:0034398">
    <property type="term" value="P:telomere tethering at nuclear periphery"/>
    <property type="evidence" value="ECO:0007669"/>
    <property type="project" value="EnsemblFungi"/>
</dbReference>
<evidence type="ECO:0000256" key="4">
    <source>
        <dbReference type="SAM" id="Coils"/>
    </source>
</evidence>
<feature type="domain" description="Nucleoprotein TPR/MLP1-2" evidence="6">
    <location>
        <begin position="1008"/>
        <end position="1135"/>
    </location>
</feature>
<dbReference type="STRING" id="931890.G8JSU8"/>
<dbReference type="GO" id="GO:0005654">
    <property type="term" value="C:nucleoplasm"/>
    <property type="evidence" value="ECO:0007669"/>
    <property type="project" value="EnsemblFungi"/>
</dbReference>
<reference evidence="9" key="1">
    <citation type="journal article" date="2012" name="G3 (Bethesda)">
        <title>Pichia sorbitophila, an interspecies yeast hybrid reveals early steps of genome resolution following polyploidization.</title>
        <authorList>
            <person name="Leh Louis V."/>
            <person name="Despons L."/>
            <person name="Friedrich A."/>
            <person name="Martin T."/>
            <person name="Durrens P."/>
            <person name="Casaregola S."/>
            <person name="Neuveglise C."/>
            <person name="Fairhead C."/>
            <person name="Marck C."/>
            <person name="Cruz J.A."/>
            <person name="Straub M.L."/>
            <person name="Kugler V."/>
            <person name="Sacerdot C."/>
            <person name="Uzunov Z."/>
            <person name="Thierry A."/>
            <person name="Weiss S."/>
            <person name="Bleykasten C."/>
            <person name="De Montigny J."/>
            <person name="Jacques N."/>
            <person name="Jung P."/>
            <person name="Lemaire M."/>
            <person name="Mallet S."/>
            <person name="Morel G."/>
            <person name="Richard G.F."/>
            <person name="Sarkar A."/>
            <person name="Savel G."/>
            <person name="Schacherer J."/>
            <person name="Seret M.L."/>
            <person name="Talla E."/>
            <person name="Samson G."/>
            <person name="Jubin C."/>
            <person name="Poulain J."/>
            <person name="Vacherie B."/>
            <person name="Barbe V."/>
            <person name="Pelletier E."/>
            <person name="Sherman D.J."/>
            <person name="Westhof E."/>
            <person name="Weissenbach J."/>
            <person name="Baret P.V."/>
            <person name="Wincker P."/>
            <person name="Gaillardin C."/>
            <person name="Dujon B."/>
            <person name="Souciet J.L."/>
        </authorList>
    </citation>
    <scope>NUCLEOTIDE SEQUENCE [LARGE SCALE GENOMIC DNA]</scope>
    <source>
        <strain evidence="9">CBS 270.75 / DBVPG 7215 / KCTC 17166 / NRRL Y-17582</strain>
    </source>
</reference>
<dbReference type="RefSeq" id="XP_003645918.1">
    <property type="nucleotide sequence ID" value="XM_003645870.1"/>
</dbReference>
<feature type="coiled-coil region" evidence="4">
    <location>
        <begin position="1090"/>
        <end position="1124"/>
    </location>
</feature>
<protein>
    <submittedName>
        <fullName evidence="8">Uncharacterized protein</fullName>
    </submittedName>
</protein>
<gene>
    <name evidence="8" type="ordered locus">Ecym_4018</name>
</gene>
<dbReference type="GO" id="GO:0016973">
    <property type="term" value="P:poly(A)+ mRNA export from nucleus"/>
    <property type="evidence" value="ECO:0007669"/>
    <property type="project" value="EnsemblFungi"/>
</dbReference>
<feature type="compositionally biased region" description="Polar residues" evidence="5">
    <location>
        <begin position="1670"/>
        <end position="1692"/>
    </location>
</feature>
<keyword evidence="3" id="KW-0539">Nucleus</keyword>
<dbReference type="GO" id="GO:0006606">
    <property type="term" value="P:protein import into nucleus"/>
    <property type="evidence" value="ECO:0007669"/>
    <property type="project" value="EnsemblFungi"/>
</dbReference>
<feature type="coiled-coil region" evidence="4">
    <location>
        <begin position="546"/>
        <end position="675"/>
    </location>
</feature>
<feature type="region of interest" description="Disordered" evidence="5">
    <location>
        <begin position="1733"/>
        <end position="1769"/>
    </location>
</feature>
<dbReference type="Pfam" id="PF07926">
    <property type="entry name" value="TPR_MLP1_2"/>
    <property type="match status" value="1"/>
</dbReference>
<dbReference type="InterPro" id="IPR012929">
    <property type="entry name" value="Nucleoprot-TPR/MLP1-2_dom"/>
</dbReference>
<proteinExistence type="predicted"/>
<dbReference type="GO" id="GO:0043021">
    <property type="term" value="F:ribonucleoprotein complex binding"/>
    <property type="evidence" value="ECO:0007669"/>
    <property type="project" value="EnsemblFungi"/>
</dbReference>
<dbReference type="GO" id="GO:0044615">
    <property type="term" value="C:nuclear pore nuclear basket"/>
    <property type="evidence" value="ECO:0007669"/>
    <property type="project" value="EnsemblFungi"/>
</dbReference>
<dbReference type="Pfam" id="PF25785">
    <property type="entry name" value="TPR"/>
    <property type="match status" value="1"/>
</dbReference>
<dbReference type="PANTHER" id="PTHR18898">
    <property type="entry name" value="NUCLEOPROTEIN TPR-RELATED"/>
    <property type="match status" value="1"/>
</dbReference>
<keyword evidence="2 4" id="KW-0175">Coiled coil</keyword>
<dbReference type="EMBL" id="CP002500">
    <property type="protein sequence ID" value="AET39101.1"/>
    <property type="molecule type" value="Genomic_DNA"/>
</dbReference>
<feature type="coiled-coil region" evidence="4">
    <location>
        <begin position="394"/>
        <end position="421"/>
    </location>
</feature>
<feature type="coiled-coil region" evidence="4">
    <location>
        <begin position="205"/>
        <end position="362"/>
    </location>
</feature>
<accession>G8JSU8</accession>
<feature type="coiled-coil region" evidence="4">
    <location>
        <begin position="1609"/>
        <end position="1666"/>
    </location>
</feature>
<feature type="coiled-coil region" evidence="4">
    <location>
        <begin position="450"/>
        <end position="477"/>
    </location>
</feature>
<dbReference type="InParanoid" id="G8JSU8"/>
<organism evidence="8 9">
    <name type="scientific">Eremothecium cymbalariae (strain CBS 270.75 / DBVPG 7215 / KCTC 17166 / NRRL Y-17582)</name>
    <name type="common">Yeast</name>
    <dbReference type="NCBI Taxonomy" id="931890"/>
    <lineage>
        <taxon>Eukaryota</taxon>
        <taxon>Fungi</taxon>
        <taxon>Dikarya</taxon>
        <taxon>Ascomycota</taxon>
        <taxon>Saccharomycotina</taxon>
        <taxon>Saccharomycetes</taxon>
        <taxon>Saccharomycetales</taxon>
        <taxon>Saccharomycetaceae</taxon>
        <taxon>Eremothecium</taxon>
    </lineage>
</organism>
<dbReference type="InterPro" id="IPR057974">
    <property type="entry name" value="NUA/TPR/MLP1-2-like_dom"/>
</dbReference>
<evidence type="ECO:0000313" key="9">
    <source>
        <dbReference type="Proteomes" id="UP000006790"/>
    </source>
</evidence>
<name>G8JSU8_ERECY</name>
<feature type="region of interest" description="Disordered" evidence="5">
    <location>
        <begin position="1670"/>
        <end position="1696"/>
    </location>
</feature>
<comment type="subcellular location">
    <subcellularLocation>
        <location evidence="1">Nucleus</location>
    </subcellularLocation>
</comment>
<evidence type="ECO:0000313" key="8">
    <source>
        <dbReference type="EMBL" id="AET39101.1"/>
    </source>
</evidence>
<feature type="coiled-coil region" evidence="4">
    <location>
        <begin position="1311"/>
        <end position="1519"/>
    </location>
</feature>
<feature type="domain" description="NUA/TPR/MLP1-2-like" evidence="7">
    <location>
        <begin position="464"/>
        <end position="572"/>
    </location>
</feature>
<dbReference type="OMA" id="HAQQNYE"/>
<dbReference type="OrthoDB" id="343070at2759"/>
<dbReference type="PANTHER" id="PTHR18898:SF2">
    <property type="entry name" value="NUCLEOPROTEIN TPR"/>
    <property type="match status" value="1"/>
</dbReference>
<evidence type="ECO:0000256" key="5">
    <source>
        <dbReference type="SAM" id="MobiDB-lite"/>
    </source>
</evidence>
<evidence type="ECO:0000256" key="1">
    <source>
        <dbReference type="ARBA" id="ARBA00004123"/>
    </source>
</evidence>
<dbReference type="Proteomes" id="UP000006790">
    <property type="component" value="Chromosome 4"/>
</dbReference>
<dbReference type="eggNOG" id="KOG4674">
    <property type="taxonomic scope" value="Eukaryota"/>
</dbReference>
<dbReference type="GO" id="GO:1901925">
    <property type="term" value="P:negative regulation of protein import into nucleus during spindle assembly checkpoint"/>
    <property type="evidence" value="ECO:0007669"/>
    <property type="project" value="EnsemblFungi"/>
</dbReference>
<evidence type="ECO:0000256" key="3">
    <source>
        <dbReference type="ARBA" id="ARBA00023242"/>
    </source>
</evidence>
<dbReference type="HOGENOM" id="CLU_002365_0_0_1"/>
<feature type="coiled-coil region" evidence="4">
    <location>
        <begin position="753"/>
        <end position="1039"/>
    </location>
</feature>
<evidence type="ECO:0000259" key="6">
    <source>
        <dbReference type="Pfam" id="PF07926"/>
    </source>
</evidence>
<sequence length="1769" mass="203197">MSQRGASDSSISVDYSKVAAFLEVDEAKVQELDESMVTVFFLKANEFSKMKADNMRLSISIDGLKCNFEQKINTFKEQVEKLLSDVASRQQEKQQTEDEKLKLMNEKAQLSMEVLKLRSQVEEAKQGMEIIASAKQDVTKLLEEKISDLAASKEESDRLLAANKELRKSSIDLEFIIQGYKSQELREKSEIQRLHQELNLVKSNADWLSKELESKNEQLNSFREKTNSELQNGYEQVNSLKSQLEFARANNSTLKAKTAELSNQLQEKLVETKKLADVLNTEKEEFTREMSLKQRLIDLLESQVSSMKSDLENAYQSANQNGMSTPEKDQLLDELIDTKKNLEATQAENIKLEATVNELLSVNGKNGVAVINSNVSDTSLDSKISTVPKLCGDIGILKKQLVQERRQKEELQNQVESFVVELEHKIPILNSFKERTDMLERELNDVTLLLESTAKQRDQKTIELNQYKNKINNYESQVCSLIVQRSDLAHQVQYLLMQLSVRDDAHGPLTEQEVEFVKRIISSEDEAPKSDTQGIISERLVQFKSVIELQSKNAELLNTIRQLADKLEDEEKKSRFRLKSVETQTVKEAKEAILSLQEHVQRLEDQLKIVSKERDAFKLANSANKQGDSAPSSTYQSKKLDEHIMELEKRLKNLAEQSQDNIKLLNDEIKALYKAKSEVTVILEQERSSKVLAEERLKLIQSTLSLTKEENLELHKRSDDLQRVLLKQDEKTQSTIDEIIATKSQLSNLTSKLAILTSERDFLRKIEAELKNENEALTKENTTSKILVSQLQTLQRERDILLEEAQTNYRKNIEKLESDLHETREHLVRRTREYEEQRVSDTSQYKWFQAKVDSLNEQLDNARKTLQEKTNSIETLQLHAKSLTAKLEEAELRTQSYSVLANADDITDKIETLRKNLEKANINLADAYSQIEQYKSMAKVSEQSAVEISKALEESQANYRKNIALLEQERKSLTDQIALLNDQIKDLNSELDHQKSQNQSEKSELIKKLSILQGSQRSLDELKSEYEEKISKLQEDLTQQASYANQAQKNYEQELQKHADVTKTISLLREESQKYKSEMEGFKRSASEAKSALERNEQSWCQQVADLESQLSLAQQRTEELNTQNRLLYDQVELLSKATSSDSEAAASMSAESRELIMTLRRERDILETKLDVSIREEKILRQRLGLAKTELENVRLEFSKTQATAPDSIFARESQEQIMEKLNQLNLLRESNVTLRNESKKYLEQSQHFQNEIAKLQEQLQPLESQLKSLTITISERDQQISLLKEESSRWKQRSQDILHKYERIDPVEHQKLADEVTELKNELEKKSLENLESQERFRKLRKQANERLDEFKAAKAKVESEFEAVSIAKAQLEAELAQTLDKVSELESKLSSSANEKNGEADSLKEELEELRANFIEANEAVADIKAEAASSEKDLKNQIQELTEKIKTLESEIEHSELEAKNSNDSPDFAPIVENMKKKFEEEKQVLIQEKDEELRMKLEEIQKQYEEERERELSELKASLVESTPNAPLIDEETLKSKLEAEYEKKTLERIREAEEALKKRIRLPSEERINQVIERRQRALDQEFELRVRARALELFKENPESFVGDTAKLIKEHQEEMDKLEAKFDEQLALVRKKAFEEGKQQLVMKVKLLESKIAKLEGQPNKINLNNSVPSKIPIDNNNNSSPQGAQPIAIKPSPFQVAFGKAMENTSFGSFKGSLLDSKQFIANTADTSTSTLTGNVGTNTNKRQSEDELAQSPEKRPKDD</sequence>
<dbReference type="KEGG" id="erc:Ecym_4018"/>
<dbReference type="FunCoup" id="G8JSU8">
    <property type="interactions" value="1093"/>
</dbReference>
<dbReference type="GeneID" id="11469245"/>
<feature type="coiled-coil region" evidence="4">
    <location>
        <begin position="79"/>
        <end position="169"/>
    </location>
</feature>
<evidence type="ECO:0000256" key="2">
    <source>
        <dbReference type="ARBA" id="ARBA00023054"/>
    </source>
</evidence>
<keyword evidence="9" id="KW-1185">Reference proteome</keyword>
<dbReference type="GO" id="GO:0090204">
    <property type="term" value="P:protein localization to nuclear pore"/>
    <property type="evidence" value="ECO:0007669"/>
    <property type="project" value="EnsemblFungi"/>
</dbReference>
<dbReference type="GO" id="GO:0140586">
    <property type="term" value="F:promoter-terminator loop anchoring activity"/>
    <property type="evidence" value="ECO:0007669"/>
    <property type="project" value="EnsemblFungi"/>
</dbReference>